<organism evidence="3 4">
    <name type="scientific">Methylobacterium variabile</name>
    <dbReference type="NCBI Taxonomy" id="298794"/>
    <lineage>
        <taxon>Bacteria</taxon>
        <taxon>Pseudomonadati</taxon>
        <taxon>Pseudomonadota</taxon>
        <taxon>Alphaproteobacteria</taxon>
        <taxon>Hyphomicrobiales</taxon>
        <taxon>Methylobacteriaceae</taxon>
        <taxon>Methylobacterium</taxon>
    </lineage>
</organism>
<dbReference type="RefSeq" id="WP_048448527.1">
    <property type="nucleotide sequence ID" value="NZ_LABY01000373.1"/>
</dbReference>
<dbReference type="CDD" id="cd19411">
    <property type="entry name" value="MCP2201-like_sensor"/>
    <property type="match status" value="1"/>
</dbReference>
<dbReference type="InterPro" id="IPR024478">
    <property type="entry name" value="HlyB_4HB_MCP"/>
</dbReference>
<dbReference type="Proteomes" id="UP000035955">
    <property type="component" value="Unassembled WGS sequence"/>
</dbReference>
<dbReference type="InterPro" id="IPR047347">
    <property type="entry name" value="YvaQ-like_sensor"/>
</dbReference>
<dbReference type="PROSITE" id="PS51257">
    <property type="entry name" value="PROKAR_LIPOPROTEIN"/>
    <property type="match status" value="1"/>
</dbReference>
<keyword evidence="1" id="KW-0812">Transmembrane</keyword>
<feature type="non-terminal residue" evidence="3">
    <location>
        <position position="230"/>
    </location>
</feature>
<dbReference type="EMBL" id="LABY01000373">
    <property type="protein sequence ID" value="KMO27496.1"/>
    <property type="molecule type" value="Genomic_DNA"/>
</dbReference>
<accession>A0A0J6UN99</accession>
<dbReference type="Pfam" id="PF12729">
    <property type="entry name" value="4HB_MCP_1"/>
    <property type="match status" value="1"/>
</dbReference>
<feature type="domain" description="Chemotaxis methyl-accepting receptor HlyB-like 4HB MCP" evidence="2">
    <location>
        <begin position="3"/>
        <end position="179"/>
    </location>
</feature>
<comment type="caution">
    <text evidence="3">The sequence shown here is derived from an EMBL/GenBank/DDBJ whole genome shotgun (WGS) entry which is preliminary data.</text>
</comment>
<keyword evidence="4" id="KW-1185">Reference proteome</keyword>
<evidence type="ECO:0000259" key="2">
    <source>
        <dbReference type="Pfam" id="PF12729"/>
    </source>
</evidence>
<evidence type="ECO:0000313" key="4">
    <source>
        <dbReference type="Proteomes" id="UP000035955"/>
    </source>
</evidence>
<evidence type="ECO:0000256" key="1">
    <source>
        <dbReference type="SAM" id="Phobius"/>
    </source>
</evidence>
<name>A0A0J6UN99_9HYPH</name>
<sequence>MRLSLKTTLAGLFAGLALIACAQGALAIVKLSGIRHSITEVAINWMPSVVAINAIRSEVDQVRIKQYRLVTASSDAQHRADNQRQYETSLDRVAKVRTRYEALISSPEERRLYDAFAASWSQYRRVGDDVQRMMAAGQQGEALEVLTGSRTVALYDAIRETLDRGVSLNESGAQRDADAGVTNADAATLTSWIAVGLAFAASLAATVLGMMRIARPLTQITRTTADLAAG</sequence>
<feature type="transmembrane region" description="Helical" evidence="1">
    <location>
        <begin position="192"/>
        <end position="214"/>
    </location>
</feature>
<protein>
    <recommendedName>
        <fullName evidence="2">Chemotaxis methyl-accepting receptor HlyB-like 4HB MCP domain-containing protein</fullName>
    </recommendedName>
</protein>
<keyword evidence="1" id="KW-0472">Membrane</keyword>
<gene>
    <name evidence="3" type="ORF">VQ02_33185</name>
</gene>
<reference evidence="3 4" key="1">
    <citation type="submission" date="2015-03" db="EMBL/GenBank/DDBJ databases">
        <title>Genome sequencing of Methylobacterium variabile DSM 16961.</title>
        <authorList>
            <person name="Chaudhry V."/>
            <person name="Patil P.B."/>
        </authorList>
    </citation>
    <scope>NUCLEOTIDE SEQUENCE [LARGE SCALE GENOMIC DNA]</scope>
    <source>
        <strain evidence="3 4">DSM 16961</strain>
    </source>
</reference>
<proteinExistence type="predicted"/>
<keyword evidence="1" id="KW-1133">Transmembrane helix</keyword>
<evidence type="ECO:0000313" key="3">
    <source>
        <dbReference type="EMBL" id="KMO27496.1"/>
    </source>
</evidence>
<dbReference type="AlphaFoldDB" id="A0A0J6UN99"/>